<keyword evidence="2" id="KW-0067">ATP-binding</keyword>
<accession>A0A7C0X4J0</accession>
<dbReference type="InterPro" id="IPR027417">
    <property type="entry name" value="P-loop_NTPase"/>
</dbReference>
<dbReference type="PANTHER" id="PTHR43637">
    <property type="entry name" value="UPF0273 PROTEIN TM_0370"/>
    <property type="match status" value="1"/>
</dbReference>
<dbReference type="GO" id="GO:0005524">
    <property type="term" value="F:ATP binding"/>
    <property type="evidence" value="ECO:0007669"/>
    <property type="project" value="UniProtKB-KW"/>
</dbReference>
<evidence type="ECO:0000313" key="4">
    <source>
        <dbReference type="EMBL" id="HDM36566.1"/>
    </source>
</evidence>
<protein>
    <submittedName>
        <fullName evidence="4">ATPase</fullName>
    </submittedName>
</protein>
<dbReference type="PANTHER" id="PTHR43637:SF1">
    <property type="entry name" value="UPF0273 PROTEIN TM_0370"/>
    <property type="match status" value="1"/>
</dbReference>
<name>A0A7C0X4J0_9EURY</name>
<dbReference type="InterPro" id="IPR010624">
    <property type="entry name" value="KaiC_dom"/>
</dbReference>
<evidence type="ECO:0000313" key="5">
    <source>
        <dbReference type="EMBL" id="HEC57789.1"/>
    </source>
</evidence>
<feature type="domain" description="KaiC" evidence="3">
    <location>
        <begin position="4"/>
        <end position="247"/>
    </location>
</feature>
<dbReference type="Proteomes" id="UP000885936">
    <property type="component" value="Unassembled WGS sequence"/>
</dbReference>
<dbReference type="EMBL" id="DQZR01000208">
    <property type="protein sequence ID" value="HDM36566.1"/>
    <property type="molecule type" value="Genomic_DNA"/>
</dbReference>
<organism evidence="4">
    <name type="scientific">Candidatus Syntropharchaeum butanivorans</name>
    <dbReference type="NCBI Taxonomy" id="1839936"/>
    <lineage>
        <taxon>Archaea</taxon>
        <taxon>Methanobacteriati</taxon>
        <taxon>Methanobacteriota</taxon>
        <taxon>Stenosarchaea group</taxon>
        <taxon>Methanomicrobia</taxon>
        <taxon>Methanosarcinales</taxon>
        <taxon>ANME-2 cluster</taxon>
        <taxon>Candidatus Syntropharchaeum</taxon>
    </lineage>
</organism>
<comment type="caution">
    <text evidence="4">The sequence shown here is derived from an EMBL/GenBank/DDBJ whole genome shotgun (WGS) entry which is preliminary data.</text>
</comment>
<evidence type="ECO:0000256" key="1">
    <source>
        <dbReference type="ARBA" id="ARBA00022741"/>
    </source>
</evidence>
<dbReference type="AlphaFoldDB" id="A0A7C0X4J0"/>
<keyword evidence="1" id="KW-0547">Nucleotide-binding</keyword>
<dbReference type="Proteomes" id="UP000885863">
    <property type="component" value="Unassembled WGS sequence"/>
</dbReference>
<dbReference type="EMBL" id="DRIE01000130">
    <property type="protein sequence ID" value="HEC57789.1"/>
    <property type="molecule type" value="Genomic_DNA"/>
</dbReference>
<dbReference type="SUPFAM" id="SSF52540">
    <property type="entry name" value="P-loop containing nucleoside triphosphate hydrolases"/>
    <property type="match status" value="1"/>
</dbReference>
<reference evidence="4" key="1">
    <citation type="journal article" date="2020" name="mSystems">
        <title>Genome- and Community-Level Interaction Insights into Carbon Utilization and Element Cycling Functions of Hydrothermarchaeota in Hydrothermal Sediment.</title>
        <authorList>
            <person name="Zhou Z."/>
            <person name="Liu Y."/>
            <person name="Xu W."/>
            <person name="Pan J."/>
            <person name="Luo Z.H."/>
            <person name="Li M."/>
        </authorList>
    </citation>
    <scope>NUCLEOTIDE SEQUENCE [LARGE SCALE GENOMIC DNA]</scope>
    <source>
        <strain evidence="4">HyVt-185</strain>
        <strain evidence="5">HyVt-386</strain>
    </source>
</reference>
<dbReference type="InterPro" id="IPR014774">
    <property type="entry name" value="KaiC-like_dom"/>
</dbReference>
<evidence type="ECO:0000256" key="2">
    <source>
        <dbReference type="ARBA" id="ARBA00022840"/>
    </source>
</evidence>
<evidence type="ECO:0000259" key="3">
    <source>
        <dbReference type="PROSITE" id="PS51146"/>
    </source>
</evidence>
<sequence length="247" mass="27633">MKAVREPTGIKGFDEIIGGGLLRGRVYVISGPPGSGKTTFSVQFLSHGAMIGSFGAYITLNESIDNIITDMSNYPFNISGLMELDKLHFVDLGPSAAYGTQDQFNYMVQDYGAGGDDIPSPRYIFEKIQAYVNEHNIKRVVIDSISAIRFLHDDYATEEKSISRFMRNLKNLGCTTILLSEMTDPSSYSIEHFAADGVIFMHNFFDPRKNTMRRAIQVIKMRGTKHDCDMRKIEFTSKGIVVGDKVE</sequence>
<dbReference type="Gene3D" id="3.40.50.300">
    <property type="entry name" value="P-loop containing nucleotide triphosphate hydrolases"/>
    <property type="match status" value="1"/>
</dbReference>
<proteinExistence type="predicted"/>
<gene>
    <name evidence="4" type="ORF">ENG09_04870</name>
    <name evidence="5" type="ORF">ENI32_07985</name>
</gene>
<dbReference type="Pfam" id="PF06745">
    <property type="entry name" value="ATPase"/>
    <property type="match status" value="1"/>
</dbReference>
<dbReference type="PROSITE" id="PS51146">
    <property type="entry name" value="KAIC"/>
    <property type="match status" value="1"/>
</dbReference>